<evidence type="ECO:0000313" key="2">
    <source>
        <dbReference type="EMBL" id="ODS32036.1"/>
    </source>
</evidence>
<accession>A0A1E3X8U2</accession>
<dbReference type="SUPFAM" id="SSF81593">
    <property type="entry name" value="Nucleotidyltransferase substrate binding subunit/domain"/>
    <property type="match status" value="1"/>
</dbReference>
<gene>
    <name evidence="2" type="ORF">SCARUB_02856</name>
</gene>
<dbReference type="EMBL" id="MAYW01000081">
    <property type="protein sequence ID" value="ODS32036.1"/>
    <property type="molecule type" value="Genomic_DNA"/>
</dbReference>
<dbReference type="InterPro" id="IPR007842">
    <property type="entry name" value="HEPN_dom"/>
</dbReference>
<sequence length="85" mass="10174">MHLKKNGNPPYTHNLNYLATQSGIYEKMTEEQKDTIDLIEPLNVEARYPTYKEKLMKTLSYERCKEIFQKTETLYQWIKKKLSNA</sequence>
<name>A0A1E3X8U2_9BACT</name>
<evidence type="ECO:0000313" key="3">
    <source>
        <dbReference type="Proteomes" id="UP000094056"/>
    </source>
</evidence>
<evidence type="ECO:0000259" key="1">
    <source>
        <dbReference type="Pfam" id="PF05168"/>
    </source>
</evidence>
<protein>
    <recommendedName>
        <fullName evidence="1">HEPN domain-containing protein</fullName>
    </recommendedName>
</protein>
<organism evidence="2 3">
    <name type="scientific">Candidatus Scalindua rubra</name>
    <dbReference type="NCBI Taxonomy" id="1872076"/>
    <lineage>
        <taxon>Bacteria</taxon>
        <taxon>Pseudomonadati</taxon>
        <taxon>Planctomycetota</taxon>
        <taxon>Candidatus Brocadiia</taxon>
        <taxon>Candidatus Brocadiales</taxon>
        <taxon>Candidatus Scalinduaceae</taxon>
        <taxon>Candidatus Scalindua</taxon>
    </lineage>
</organism>
<proteinExistence type="predicted"/>
<dbReference type="AlphaFoldDB" id="A0A1E3X8U2"/>
<dbReference type="Pfam" id="PF05168">
    <property type="entry name" value="HEPN"/>
    <property type="match status" value="1"/>
</dbReference>
<feature type="domain" description="HEPN" evidence="1">
    <location>
        <begin position="2"/>
        <end position="80"/>
    </location>
</feature>
<comment type="caution">
    <text evidence="2">The sequence shown here is derived from an EMBL/GenBank/DDBJ whole genome shotgun (WGS) entry which is preliminary data.</text>
</comment>
<dbReference type="Gene3D" id="1.20.120.330">
    <property type="entry name" value="Nucleotidyltransferases domain 2"/>
    <property type="match status" value="1"/>
</dbReference>
<reference evidence="2 3" key="1">
    <citation type="submission" date="2016-07" db="EMBL/GenBank/DDBJ databases">
        <title>Draft genome of Scalindua rubra, obtained from a brine-seawater interface in the Red Sea, sheds light on salt adaptation in anammox bacteria.</title>
        <authorList>
            <person name="Speth D.R."/>
            <person name="Lagkouvardos I."/>
            <person name="Wang Y."/>
            <person name="Qian P.-Y."/>
            <person name="Dutilh B.E."/>
            <person name="Jetten M.S."/>
        </authorList>
    </citation>
    <scope>NUCLEOTIDE SEQUENCE [LARGE SCALE GENOMIC DNA]</scope>
    <source>
        <strain evidence="2">BSI-1</strain>
    </source>
</reference>
<dbReference type="Proteomes" id="UP000094056">
    <property type="component" value="Unassembled WGS sequence"/>
</dbReference>